<dbReference type="KEGG" id="pbor:BSF38_01931"/>
<sequence length="64" mass="6991">MPVASINQDSAEHIGIGELIRRTGWGSNRAMRLALLGEIRTQIKPGRPVQFHAGDVERIAAEAK</sequence>
<evidence type="ECO:0000313" key="1">
    <source>
        <dbReference type="EMBL" id="APW60461.1"/>
    </source>
</evidence>
<dbReference type="Proteomes" id="UP000186309">
    <property type="component" value="Chromosome"/>
</dbReference>
<dbReference type="RefSeq" id="WP_145952045.1">
    <property type="nucleotide sequence ID" value="NZ_CP019082.1"/>
</dbReference>
<reference evidence="2" key="1">
    <citation type="submission" date="2016-12" db="EMBL/GenBank/DDBJ databases">
        <title>Comparative genomics of four Isosphaeraceae planctomycetes: a common pool of plasmids and glycoside hydrolase genes.</title>
        <authorList>
            <person name="Ivanova A."/>
        </authorList>
    </citation>
    <scope>NUCLEOTIDE SEQUENCE [LARGE SCALE GENOMIC DNA]</scope>
    <source>
        <strain evidence="2">PX4</strain>
    </source>
</reference>
<gene>
    <name evidence="1" type="ORF">BSF38_01931</name>
</gene>
<dbReference type="AlphaFoldDB" id="A0A1U7CNG3"/>
<evidence type="ECO:0000313" key="2">
    <source>
        <dbReference type="Proteomes" id="UP000186309"/>
    </source>
</evidence>
<accession>A0A1U7CNG3</accession>
<dbReference type="EMBL" id="CP019082">
    <property type="protein sequence ID" value="APW60461.1"/>
    <property type="molecule type" value="Genomic_DNA"/>
</dbReference>
<organism evidence="1 2">
    <name type="scientific">Paludisphaera borealis</name>
    <dbReference type="NCBI Taxonomy" id="1387353"/>
    <lineage>
        <taxon>Bacteria</taxon>
        <taxon>Pseudomonadati</taxon>
        <taxon>Planctomycetota</taxon>
        <taxon>Planctomycetia</taxon>
        <taxon>Isosphaerales</taxon>
        <taxon>Isosphaeraceae</taxon>
        <taxon>Paludisphaera</taxon>
    </lineage>
</organism>
<keyword evidence="2" id="KW-1185">Reference proteome</keyword>
<protein>
    <submittedName>
        <fullName evidence="1">Uncharacterized protein</fullName>
    </submittedName>
</protein>
<proteinExistence type="predicted"/>
<name>A0A1U7CNG3_9BACT</name>